<evidence type="ECO:0000313" key="2">
    <source>
        <dbReference type="EMBL" id="RXH79953.1"/>
    </source>
</evidence>
<keyword evidence="3" id="KW-1185">Reference proteome</keyword>
<dbReference type="AlphaFoldDB" id="A0A498IFE1"/>
<reference evidence="2 3" key="1">
    <citation type="submission" date="2018-10" db="EMBL/GenBank/DDBJ databases">
        <title>A high-quality apple genome assembly.</title>
        <authorList>
            <person name="Hu J."/>
        </authorList>
    </citation>
    <scope>NUCLEOTIDE SEQUENCE [LARGE SCALE GENOMIC DNA]</scope>
    <source>
        <strain evidence="3">cv. HFTH1</strain>
        <tissue evidence="2">Young leaf</tissue>
    </source>
</reference>
<proteinExistence type="predicted"/>
<accession>A0A498IFE1</accession>
<comment type="caution">
    <text evidence="2">The sequence shown here is derived from an EMBL/GenBank/DDBJ whole genome shotgun (WGS) entry which is preliminary data.</text>
</comment>
<sequence>MGGGEWGLDWGGGVVRLQMSQLIKQRRSVSRSLPTPPPPTPTVATAPLSLAPTSKAILHPPQAPMSIVIESSTSPVTHPLLSAQRTHRQAELPTRMAQIITAFMRGGFDIPATTPHTTTPSTSQALDPAQPTAEANSDDFLF</sequence>
<protein>
    <submittedName>
        <fullName evidence="2">Uncharacterized protein</fullName>
    </submittedName>
</protein>
<dbReference type="EMBL" id="RDQH01000339">
    <property type="protein sequence ID" value="RXH79953.1"/>
    <property type="molecule type" value="Genomic_DNA"/>
</dbReference>
<gene>
    <name evidence="2" type="ORF">DVH24_041100</name>
</gene>
<organism evidence="2 3">
    <name type="scientific">Malus domestica</name>
    <name type="common">Apple</name>
    <name type="synonym">Pyrus malus</name>
    <dbReference type="NCBI Taxonomy" id="3750"/>
    <lineage>
        <taxon>Eukaryota</taxon>
        <taxon>Viridiplantae</taxon>
        <taxon>Streptophyta</taxon>
        <taxon>Embryophyta</taxon>
        <taxon>Tracheophyta</taxon>
        <taxon>Spermatophyta</taxon>
        <taxon>Magnoliopsida</taxon>
        <taxon>eudicotyledons</taxon>
        <taxon>Gunneridae</taxon>
        <taxon>Pentapetalae</taxon>
        <taxon>rosids</taxon>
        <taxon>fabids</taxon>
        <taxon>Rosales</taxon>
        <taxon>Rosaceae</taxon>
        <taxon>Amygdaloideae</taxon>
        <taxon>Maleae</taxon>
        <taxon>Malus</taxon>
    </lineage>
</organism>
<evidence type="ECO:0000313" key="3">
    <source>
        <dbReference type="Proteomes" id="UP000290289"/>
    </source>
</evidence>
<dbReference type="Proteomes" id="UP000290289">
    <property type="component" value="Chromosome 13"/>
</dbReference>
<name>A0A498IFE1_MALDO</name>
<feature type="region of interest" description="Disordered" evidence="1">
    <location>
        <begin position="110"/>
        <end position="142"/>
    </location>
</feature>
<evidence type="ECO:0000256" key="1">
    <source>
        <dbReference type="SAM" id="MobiDB-lite"/>
    </source>
</evidence>
<feature type="region of interest" description="Disordered" evidence="1">
    <location>
        <begin position="26"/>
        <end position="46"/>
    </location>
</feature>
<feature type="compositionally biased region" description="Low complexity" evidence="1">
    <location>
        <begin position="113"/>
        <end position="123"/>
    </location>
</feature>